<protein>
    <submittedName>
        <fullName evidence="2">Aminopeptidase</fullName>
        <ecNumber evidence="2">3.4.11.-</ecNumber>
    </submittedName>
</protein>
<dbReference type="Proteomes" id="UP000749471">
    <property type="component" value="Unassembled WGS sequence"/>
</dbReference>
<evidence type="ECO:0000256" key="1">
    <source>
        <dbReference type="ARBA" id="ARBA00022723"/>
    </source>
</evidence>
<keyword evidence="1" id="KW-0479">Metal-binding</keyword>
<name>A0ABS6E8U6_9FIRM</name>
<evidence type="ECO:0000313" key="3">
    <source>
        <dbReference type="Proteomes" id="UP000749471"/>
    </source>
</evidence>
<gene>
    <name evidence="2" type="ORF">KQI42_12555</name>
</gene>
<dbReference type="EC" id="3.4.11.-" evidence="2"/>
<dbReference type="RefSeq" id="WP_216520270.1">
    <property type="nucleotide sequence ID" value="NZ_JAHLPM010000010.1"/>
</dbReference>
<proteinExistence type="predicted"/>
<dbReference type="GO" id="GO:0004177">
    <property type="term" value="F:aminopeptidase activity"/>
    <property type="evidence" value="ECO:0007669"/>
    <property type="project" value="UniProtKB-KW"/>
</dbReference>
<comment type="caution">
    <text evidence="2">The sequence shown here is derived from an EMBL/GenBank/DDBJ whole genome shotgun (WGS) entry which is preliminary data.</text>
</comment>
<dbReference type="InterPro" id="IPR052170">
    <property type="entry name" value="M29_Exopeptidase"/>
</dbReference>
<dbReference type="PANTHER" id="PTHR34448:SF1">
    <property type="entry name" value="BLL6088 PROTEIN"/>
    <property type="match status" value="1"/>
</dbReference>
<dbReference type="Pfam" id="PF02073">
    <property type="entry name" value="Peptidase_M29"/>
    <property type="match status" value="1"/>
</dbReference>
<dbReference type="EMBL" id="JAHLPM010000010">
    <property type="protein sequence ID" value="MBU5438850.1"/>
    <property type="molecule type" value="Genomic_DNA"/>
</dbReference>
<organism evidence="2 3">
    <name type="scientific">Tissierella simiarum</name>
    <dbReference type="NCBI Taxonomy" id="2841534"/>
    <lineage>
        <taxon>Bacteria</taxon>
        <taxon>Bacillati</taxon>
        <taxon>Bacillota</taxon>
        <taxon>Tissierellia</taxon>
        <taxon>Tissierellales</taxon>
        <taxon>Tissierellaceae</taxon>
        <taxon>Tissierella</taxon>
    </lineage>
</organism>
<reference evidence="2 3" key="1">
    <citation type="submission" date="2021-06" db="EMBL/GenBank/DDBJ databases">
        <authorList>
            <person name="Sun Q."/>
            <person name="Li D."/>
        </authorList>
    </citation>
    <scope>NUCLEOTIDE SEQUENCE [LARGE SCALE GENOMIC DNA]</scope>
    <source>
        <strain evidence="2 3">MSJ-40</strain>
    </source>
</reference>
<keyword evidence="2" id="KW-0645">Protease</keyword>
<dbReference type="PANTHER" id="PTHR34448">
    <property type="entry name" value="AMINOPEPTIDASE"/>
    <property type="match status" value="1"/>
</dbReference>
<keyword evidence="2" id="KW-0378">Hydrolase</keyword>
<keyword evidence="3" id="KW-1185">Reference proteome</keyword>
<sequence length="333" mass="37962">MEFISLIPNICEGFPFEKGDFVLLNFWGDNEDLEILDLISENLSKKGIIPFTHHCSKKHFEKVVLNLLNNDVGLPQKYADYLSSFESVIDIFMYKPSFPKDISENNIPKFKKYLLDLFNSLTNEKKYYIQLTVPTEENAVGTGIEYDVYSDSLCNALSVDFQDLKKSCKDKIDELKNKNSIEILTGKKHSLKLDINNRQWYSDDGCGDFPPGEVYIAPIENNSNGNLLIPLINLNGQKYKDVLMTFENGNLIKCSSEDLEKFFNSLPENFRILCEFGIGLNPKVKELIGFAPIDEKALGTYHIALGMNNLFGGENDCPFHMDFVFTCDNIIFN</sequence>
<evidence type="ECO:0000313" key="2">
    <source>
        <dbReference type="EMBL" id="MBU5438850.1"/>
    </source>
</evidence>
<keyword evidence="2" id="KW-0031">Aminopeptidase</keyword>
<dbReference type="InterPro" id="IPR000787">
    <property type="entry name" value="Peptidase_M29"/>
</dbReference>
<accession>A0ABS6E8U6</accession>